<comment type="caution">
    <text evidence="2">The sequence shown here is derived from an EMBL/GenBank/DDBJ whole genome shotgun (WGS) entry which is preliminary data.</text>
</comment>
<organism evidence="2 3">
    <name type="scientific">Bionectria ochroleuca</name>
    <name type="common">Gliocladium roseum</name>
    <dbReference type="NCBI Taxonomy" id="29856"/>
    <lineage>
        <taxon>Eukaryota</taxon>
        <taxon>Fungi</taxon>
        <taxon>Dikarya</taxon>
        <taxon>Ascomycota</taxon>
        <taxon>Pezizomycotina</taxon>
        <taxon>Sordariomycetes</taxon>
        <taxon>Hypocreomycetidae</taxon>
        <taxon>Hypocreales</taxon>
        <taxon>Bionectriaceae</taxon>
        <taxon>Clonostachys</taxon>
    </lineage>
</organism>
<dbReference type="EMBL" id="JADCTT010000009">
    <property type="protein sequence ID" value="KAF9748525.1"/>
    <property type="molecule type" value="Genomic_DNA"/>
</dbReference>
<sequence>MSSYKIGQIDVLHQDNVRPTHGEPRSPSHTILKLGYRRTEKSRPILVETIFESDQILTVRDGVTLRADVFRSVTDDKVPAIIMYGPYGKSGSGWFNIDKFPFRVGIPESKLSGYENFEGGLYSHQYHYSLYTAHSLTPICQPRPTEWVPKQHAIVNVDARGINDSEGNVRWWGSTEGEDGHDTVEEVPKFPWRSGKVSMAGNSWLAACQWYTATQHPPHLDGIAPMGGISNPFREHMYRGGTPNTQFATPLSASFIGRGERDDMPAMAAKYPDNNEYWSDKRAKMEKIKVPSYIVASYSTSLHYLGSFRGFEEIESKDKWISVHATQEWYDLYTKEGTDDLQKFMDRYLKGVYNGWENMPRVRYAFIRFNNESEVNRNGKTAFPVSRSKAIIDEGVRARTG</sequence>
<dbReference type="PANTHER" id="PTHR43056">
    <property type="entry name" value="PEPTIDASE S9 PROLYL OLIGOPEPTIDASE"/>
    <property type="match status" value="1"/>
</dbReference>
<dbReference type="Proteomes" id="UP000616885">
    <property type="component" value="Unassembled WGS sequence"/>
</dbReference>
<dbReference type="GO" id="GO:0016787">
    <property type="term" value="F:hydrolase activity"/>
    <property type="evidence" value="ECO:0007669"/>
    <property type="project" value="InterPro"/>
</dbReference>
<dbReference type="InterPro" id="IPR050585">
    <property type="entry name" value="Xaa-Pro_dipeptidyl-ppase/CocE"/>
</dbReference>
<dbReference type="NCBIfam" id="TIGR00976">
    <property type="entry name" value="CocE_NonD"/>
    <property type="match status" value="1"/>
</dbReference>
<dbReference type="InterPro" id="IPR029058">
    <property type="entry name" value="AB_hydrolase_fold"/>
</dbReference>
<dbReference type="Gene3D" id="1.10.3020.20">
    <property type="match status" value="1"/>
</dbReference>
<dbReference type="InterPro" id="IPR000383">
    <property type="entry name" value="Xaa-Pro-like_dom"/>
</dbReference>
<evidence type="ECO:0000313" key="3">
    <source>
        <dbReference type="Proteomes" id="UP000616885"/>
    </source>
</evidence>
<dbReference type="PANTHER" id="PTHR43056:SF10">
    <property type="entry name" value="COCE_NOND FAMILY, PUTATIVE (AFU_ORTHOLOGUE AFUA_7G00600)-RELATED"/>
    <property type="match status" value="1"/>
</dbReference>
<dbReference type="Pfam" id="PF02129">
    <property type="entry name" value="Peptidase_S15"/>
    <property type="match status" value="1"/>
</dbReference>
<name>A0A8H7KA05_BIOOC</name>
<dbReference type="InterPro" id="IPR005674">
    <property type="entry name" value="CocE/Ser_esterase"/>
</dbReference>
<gene>
    <name evidence="2" type="ORF">IM811_018030</name>
</gene>
<evidence type="ECO:0000259" key="1">
    <source>
        <dbReference type="Pfam" id="PF02129"/>
    </source>
</evidence>
<evidence type="ECO:0000313" key="2">
    <source>
        <dbReference type="EMBL" id="KAF9748525.1"/>
    </source>
</evidence>
<protein>
    <recommendedName>
        <fullName evidence="1">Xaa-Pro dipeptidyl-peptidase-like domain-containing protein</fullName>
    </recommendedName>
</protein>
<dbReference type="Gene3D" id="3.40.50.1820">
    <property type="entry name" value="alpha/beta hydrolase"/>
    <property type="match status" value="1"/>
</dbReference>
<reference evidence="2" key="1">
    <citation type="submission" date="2020-10" db="EMBL/GenBank/DDBJ databases">
        <title>High-Quality Genome Resource of Clonostachys rosea strain S41 by Oxford Nanopore Long-Read Sequencing.</title>
        <authorList>
            <person name="Wang H."/>
        </authorList>
    </citation>
    <scope>NUCLEOTIDE SEQUENCE</scope>
    <source>
        <strain evidence="2">S41</strain>
    </source>
</reference>
<accession>A0A8H7KA05</accession>
<proteinExistence type="predicted"/>
<feature type="domain" description="Xaa-Pro dipeptidyl-peptidase-like" evidence="1">
    <location>
        <begin position="61"/>
        <end position="251"/>
    </location>
</feature>
<dbReference type="AlphaFoldDB" id="A0A8H7KA05"/>
<dbReference type="SUPFAM" id="SSF53474">
    <property type="entry name" value="alpha/beta-Hydrolases"/>
    <property type="match status" value="1"/>
</dbReference>